<accession>A0ABN1XL94</accession>
<feature type="chain" id="PRO_5046928369" evidence="1">
    <location>
        <begin position="31"/>
        <end position="84"/>
    </location>
</feature>
<protein>
    <submittedName>
        <fullName evidence="2">Uncharacterized protein</fullName>
    </submittedName>
</protein>
<comment type="caution">
    <text evidence="2">The sequence shown here is derived from an EMBL/GenBank/DDBJ whole genome shotgun (WGS) entry which is preliminary data.</text>
</comment>
<name>A0ABN1XL94_9ACTN</name>
<dbReference type="Proteomes" id="UP001499863">
    <property type="component" value="Unassembled WGS sequence"/>
</dbReference>
<evidence type="ECO:0000313" key="2">
    <source>
        <dbReference type="EMBL" id="GAA1384549.1"/>
    </source>
</evidence>
<reference evidence="2 3" key="1">
    <citation type="journal article" date="2019" name="Int. J. Syst. Evol. Microbiol.">
        <title>The Global Catalogue of Microorganisms (GCM) 10K type strain sequencing project: providing services to taxonomists for standard genome sequencing and annotation.</title>
        <authorList>
            <consortium name="The Broad Institute Genomics Platform"/>
            <consortium name="The Broad Institute Genome Sequencing Center for Infectious Disease"/>
            <person name="Wu L."/>
            <person name="Ma J."/>
        </authorList>
    </citation>
    <scope>NUCLEOTIDE SEQUENCE [LARGE SCALE GENOMIC DNA]</scope>
    <source>
        <strain evidence="2 3">JCM 12393</strain>
    </source>
</reference>
<sequence length="84" mass="8456">MALRKAVSTMALAGLLAGAGGLIAAPAAQASTAKTTGYVYVGVYASGDACHAAGKALVARGEASSYFCDVLDFPPYTARLSIWV</sequence>
<proteinExistence type="predicted"/>
<keyword evidence="3" id="KW-1185">Reference proteome</keyword>
<keyword evidence="1" id="KW-0732">Signal</keyword>
<organism evidence="2 3">
    <name type="scientific">Kitasatospora putterlickiae</name>
    <dbReference type="NCBI Taxonomy" id="221725"/>
    <lineage>
        <taxon>Bacteria</taxon>
        <taxon>Bacillati</taxon>
        <taxon>Actinomycetota</taxon>
        <taxon>Actinomycetes</taxon>
        <taxon>Kitasatosporales</taxon>
        <taxon>Streptomycetaceae</taxon>
        <taxon>Kitasatospora</taxon>
    </lineage>
</organism>
<dbReference type="EMBL" id="BAAAKJ010000026">
    <property type="protein sequence ID" value="GAA1384549.1"/>
    <property type="molecule type" value="Genomic_DNA"/>
</dbReference>
<dbReference type="RefSeq" id="WP_344325242.1">
    <property type="nucleotide sequence ID" value="NZ_BAAAKJ010000026.1"/>
</dbReference>
<evidence type="ECO:0000313" key="3">
    <source>
        <dbReference type="Proteomes" id="UP001499863"/>
    </source>
</evidence>
<evidence type="ECO:0000256" key="1">
    <source>
        <dbReference type="SAM" id="SignalP"/>
    </source>
</evidence>
<gene>
    <name evidence="2" type="ORF">GCM10009639_06140</name>
</gene>
<feature type="signal peptide" evidence="1">
    <location>
        <begin position="1"/>
        <end position="30"/>
    </location>
</feature>